<dbReference type="Proteomes" id="UP000178197">
    <property type="component" value="Unassembled WGS sequence"/>
</dbReference>
<dbReference type="Pfam" id="PF11258">
    <property type="entry name" value="DUF3048"/>
    <property type="match status" value="1"/>
</dbReference>
<protein>
    <recommendedName>
        <fullName evidence="5">DUF3048 domain-containing protein</fullName>
    </recommendedName>
</protein>
<comment type="caution">
    <text evidence="3">The sequence shown here is derived from an EMBL/GenBank/DDBJ whole genome shotgun (WGS) entry which is preliminary data.</text>
</comment>
<dbReference type="Gene3D" id="3.50.90.10">
    <property type="entry name" value="YerB-like"/>
    <property type="match status" value="1"/>
</dbReference>
<evidence type="ECO:0000313" key="4">
    <source>
        <dbReference type="Proteomes" id="UP000178197"/>
    </source>
</evidence>
<evidence type="ECO:0000313" key="3">
    <source>
        <dbReference type="EMBL" id="OGN12848.1"/>
    </source>
</evidence>
<gene>
    <name evidence="3" type="ORF">A3C71_02715</name>
</gene>
<evidence type="ECO:0000259" key="1">
    <source>
        <dbReference type="Pfam" id="PF11258"/>
    </source>
</evidence>
<dbReference type="Pfam" id="PF17479">
    <property type="entry name" value="DUF3048_C"/>
    <property type="match status" value="1"/>
</dbReference>
<sequence>MRYKNIFIVAVIVLVVASAGFLLAKNNGIEIGRGNMTELEGMSWSSSDLSGEKCEKAKTRPVAVMISGDVETRPLSGIGEADLVFEMPVMDNGVTRLMAVFQCRQPSEIGSVRSARTDFIPWVQGLGAVYAHWGGERDALKKLNSGIVDNIDAMKYDGIYYYRKTKQRPPHNGFTSFDLVNQANIKLGYNLEKSIVAYQHEESEKRKAKSEKQGLEIAEPPSIYEGDFAVQWKYQPASNTYRRWRGGKEEIDLNTSKQVETSNVVLLKTTWSPVSKDYINVKTIGSGEAVIYKNGEAVNGSWEKRGAADRLMFYDSTGQEIKFVVGKIWIETLIK</sequence>
<reference evidence="3 4" key="1">
    <citation type="journal article" date="2016" name="Nat. Commun.">
        <title>Thousands of microbial genomes shed light on interconnected biogeochemical processes in an aquifer system.</title>
        <authorList>
            <person name="Anantharaman K."/>
            <person name="Brown C.T."/>
            <person name="Hug L.A."/>
            <person name="Sharon I."/>
            <person name="Castelle C.J."/>
            <person name="Probst A.J."/>
            <person name="Thomas B.C."/>
            <person name="Singh A."/>
            <person name="Wilkins M.J."/>
            <person name="Karaoz U."/>
            <person name="Brodie E.L."/>
            <person name="Williams K.H."/>
            <person name="Hubbard S.S."/>
            <person name="Banfield J.F."/>
        </authorList>
    </citation>
    <scope>NUCLEOTIDE SEQUENCE [LARGE SCALE GENOMIC DNA]</scope>
</reference>
<dbReference type="InterPro" id="IPR023158">
    <property type="entry name" value="YerB-like_sf"/>
</dbReference>
<dbReference type="SUPFAM" id="SSF159774">
    <property type="entry name" value="YerB-like"/>
    <property type="match status" value="1"/>
</dbReference>
<evidence type="ECO:0008006" key="5">
    <source>
        <dbReference type="Google" id="ProtNLM"/>
    </source>
</evidence>
<name>A0A1F8FJU0_9BACT</name>
<dbReference type="EMBL" id="MGJT01000012">
    <property type="protein sequence ID" value="OGN12848.1"/>
    <property type="molecule type" value="Genomic_DNA"/>
</dbReference>
<proteinExistence type="predicted"/>
<feature type="domain" description="DUF3048" evidence="1">
    <location>
        <begin position="50"/>
        <end position="187"/>
    </location>
</feature>
<dbReference type="InterPro" id="IPR021416">
    <property type="entry name" value="DUF3048_N"/>
</dbReference>
<evidence type="ECO:0000259" key="2">
    <source>
        <dbReference type="Pfam" id="PF17479"/>
    </source>
</evidence>
<feature type="domain" description="DUF3048" evidence="2">
    <location>
        <begin position="229"/>
        <end position="330"/>
    </location>
</feature>
<dbReference type="AlphaFoldDB" id="A0A1F8FJU0"/>
<accession>A0A1F8FJU0</accession>
<dbReference type="InterPro" id="IPR035328">
    <property type="entry name" value="DUF3048_C"/>
</dbReference>
<organism evidence="3 4">
    <name type="scientific">Candidatus Yanofskybacteria bacterium RIFCSPHIGHO2_02_FULL_43_15c</name>
    <dbReference type="NCBI Taxonomy" id="1802679"/>
    <lineage>
        <taxon>Bacteria</taxon>
        <taxon>Candidatus Yanofskyibacteriota</taxon>
    </lineage>
</organism>